<accession>A0A0A9YRE0</accession>
<feature type="region of interest" description="Disordered" evidence="1">
    <location>
        <begin position="1"/>
        <end position="29"/>
    </location>
</feature>
<dbReference type="InterPro" id="IPR011011">
    <property type="entry name" value="Znf_FYVE_PHD"/>
</dbReference>
<reference evidence="2" key="2">
    <citation type="submission" date="2014-07" db="EMBL/GenBank/DDBJ databases">
        <authorList>
            <person name="Hull J."/>
        </authorList>
    </citation>
    <scope>NUCLEOTIDE SEQUENCE</scope>
</reference>
<dbReference type="GO" id="GO:0005938">
    <property type="term" value="C:cell cortex"/>
    <property type="evidence" value="ECO:0007669"/>
    <property type="project" value="TreeGrafter"/>
</dbReference>
<protein>
    <submittedName>
        <fullName evidence="2">Protein spire</fullName>
    </submittedName>
</protein>
<evidence type="ECO:0000313" key="2">
    <source>
        <dbReference type="EMBL" id="JAG33653.1"/>
    </source>
</evidence>
<dbReference type="PANTHER" id="PTHR21345:SF3">
    <property type="entry name" value="PROTEIN SPIRE"/>
    <property type="match status" value="1"/>
</dbReference>
<dbReference type="GO" id="GO:0045010">
    <property type="term" value="P:actin nucleation"/>
    <property type="evidence" value="ECO:0007669"/>
    <property type="project" value="InterPro"/>
</dbReference>
<dbReference type="SUPFAM" id="SSF57903">
    <property type="entry name" value="FYVE/PHD zinc finger"/>
    <property type="match status" value="1"/>
</dbReference>
<dbReference type="GO" id="GO:0008017">
    <property type="term" value="F:microtubule binding"/>
    <property type="evidence" value="ECO:0007669"/>
    <property type="project" value="TreeGrafter"/>
</dbReference>
<dbReference type="EMBL" id="GBHO01009951">
    <property type="protein sequence ID" value="JAG33653.1"/>
    <property type="molecule type" value="Transcribed_RNA"/>
</dbReference>
<dbReference type="GO" id="GO:0051639">
    <property type="term" value="P:actin filament network formation"/>
    <property type="evidence" value="ECO:0007669"/>
    <property type="project" value="TreeGrafter"/>
</dbReference>
<dbReference type="Gene3D" id="3.30.40.10">
    <property type="entry name" value="Zinc/RING finger domain, C3HC4 (zinc finger)"/>
    <property type="match status" value="1"/>
</dbReference>
<feature type="compositionally biased region" description="Polar residues" evidence="1">
    <location>
        <begin position="127"/>
        <end position="146"/>
    </location>
</feature>
<dbReference type="InterPro" id="IPR029901">
    <property type="entry name" value="Spire"/>
</dbReference>
<dbReference type="GO" id="GO:0030041">
    <property type="term" value="P:actin filament polymerization"/>
    <property type="evidence" value="ECO:0007669"/>
    <property type="project" value="TreeGrafter"/>
</dbReference>
<dbReference type="GO" id="GO:0040038">
    <property type="term" value="P:polar body extrusion after meiotic divisions"/>
    <property type="evidence" value="ECO:0007669"/>
    <property type="project" value="TreeGrafter"/>
</dbReference>
<feature type="compositionally biased region" description="Basic and acidic residues" evidence="1">
    <location>
        <begin position="1"/>
        <end position="17"/>
    </location>
</feature>
<gene>
    <name evidence="2" type="primary">spir_1</name>
    <name evidence="2" type="ORF">CM83_53064</name>
</gene>
<dbReference type="AlphaFoldDB" id="A0A0A9YRE0"/>
<feature type="region of interest" description="Disordered" evidence="1">
    <location>
        <begin position="312"/>
        <end position="333"/>
    </location>
</feature>
<dbReference type="GO" id="GO:0030659">
    <property type="term" value="C:cytoplasmic vesicle membrane"/>
    <property type="evidence" value="ECO:0007669"/>
    <property type="project" value="TreeGrafter"/>
</dbReference>
<sequence length="333" mass="37150">MTQLAHESETDPRREQESPVSTLEPGSELRSSKRLIKIDYSYLDTDDDDDDLEVETEEPQDVKEEAKGNPWQRTGSFGMSKAEIDHYCDTALQPYDLATQCPSRRASMRRHTVVVVEGGSAKGGSLSVPQSRPASRQTNTPTDDSLSCTLPEMTWSRTSLQDDLFKLWQEECLSLTLEEIVHIRSVLTKAELESLPVEGRVKEDAERRKVCFLCMKTRFGIFGPWGQICRLCKRTVCAKCYSKMRIPTEHFAHVPVVALSPSMLSPSESEDSFPRALVNKLMTTDRAGVGSAPTSPRCRGPLPPLRCLRVSSPTGRSRFHPPHLHTSLTTSGG</sequence>
<organism evidence="2">
    <name type="scientific">Lygus hesperus</name>
    <name type="common">Western plant bug</name>
    <dbReference type="NCBI Taxonomy" id="30085"/>
    <lineage>
        <taxon>Eukaryota</taxon>
        <taxon>Metazoa</taxon>
        <taxon>Ecdysozoa</taxon>
        <taxon>Arthropoda</taxon>
        <taxon>Hexapoda</taxon>
        <taxon>Insecta</taxon>
        <taxon>Pterygota</taxon>
        <taxon>Neoptera</taxon>
        <taxon>Paraneoptera</taxon>
        <taxon>Hemiptera</taxon>
        <taxon>Heteroptera</taxon>
        <taxon>Panheteroptera</taxon>
        <taxon>Cimicomorpha</taxon>
        <taxon>Miridae</taxon>
        <taxon>Mirini</taxon>
        <taxon>Lygus</taxon>
    </lineage>
</organism>
<dbReference type="GO" id="GO:0036089">
    <property type="term" value="P:cleavage furrow formation"/>
    <property type="evidence" value="ECO:0007669"/>
    <property type="project" value="TreeGrafter"/>
</dbReference>
<evidence type="ECO:0000256" key="1">
    <source>
        <dbReference type="SAM" id="MobiDB-lite"/>
    </source>
</evidence>
<feature type="region of interest" description="Disordered" evidence="1">
    <location>
        <begin position="42"/>
        <end position="74"/>
    </location>
</feature>
<dbReference type="PANTHER" id="PTHR21345">
    <property type="entry name" value="SPIRE"/>
    <property type="match status" value="1"/>
</dbReference>
<proteinExistence type="predicted"/>
<dbReference type="GO" id="GO:0003779">
    <property type="term" value="F:actin binding"/>
    <property type="evidence" value="ECO:0007669"/>
    <property type="project" value="InterPro"/>
</dbReference>
<reference evidence="2" key="1">
    <citation type="journal article" date="2014" name="PLoS ONE">
        <title>Transcriptome-Based Identification of ABC Transporters in the Western Tarnished Plant Bug Lygus hesperus.</title>
        <authorList>
            <person name="Hull J.J."/>
            <person name="Chaney K."/>
            <person name="Geib S.M."/>
            <person name="Fabrick J.A."/>
            <person name="Brent C.S."/>
            <person name="Walsh D."/>
            <person name="Lavine L.C."/>
        </authorList>
    </citation>
    <scope>NUCLEOTIDE SEQUENCE</scope>
</reference>
<dbReference type="InterPro" id="IPR013083">
    <property type="entry name" value="Znf_RING/FYVE/PHD"/>
</dbReference>
<dbReference type="GO" id="GO:0048193">
    <property type="term" value="P:Golgi vesicle transport"/>
    <property type="evidence" value="ECO:0007669"/>
    <property type="project" value="TreeGrafter"/>
</dbReference>
<feature type="region of interest" description="Disordered" evidence="1">
    <location>
        <begin position="120"/>
        <end position="146"/>
    </location>
</feature>
<feature type="compositionally biased region" description="Acidic residues" evidence="1">
    <location>
        <begin position="44"/>
        <end position="59"/>
    </location>
</feature>
<name>A0A0A9YRE0_LYGHE</name>
<dbReference type="GO" id="GO:0051295">
    <property type="term" value="P:establishment of meiotic spindle localization"/>
    <property type="evidence" value="ECO:0007669"/>
    <property type="project" value="TreeGrafter"/>
</dbReference>